<evidence type="ECO:0000259" key="2">
    <source>
        <dbReference type="Pfam" id="PF04773"/>
    </source>
</evidence>
<dbReference type="Pfam" id="PF16344">
    <property type="entry name" value="FecR_C"/>
    <property type="match status" value="1"/>
</dbReference>
<dbReference type="Pfam" id="PF04773">
    <property type="entry name" value="FecR"/>
    <property type="match status" value="1"/>
</dbReference>
<dbReference type="AlphaFoldDB" id="A0A1T5A0W2"/>
<dbReference type="PANTHER" id="PTHR30273:SF2">
    <property type="entry name" value="PROTEIN FECR"/>
    <property type="match status" value="1"/>
</dbReference>
<sequence length="324" mass="36602">MKLATLQKLLKRYHDGIATKAERYVVDQWYESFGGDPEAVPGLQTEAEKTALKSRLWQAVPKQRKPIRWYKQHAFRIAASLTLLLGAAVWLYLVRDPAGQSAAQLAKTNNRWHVITTGSRQLKQVQLPDSTQVWLNANSNLKVLPGYGVDARRISLSGEAFFEVTRDTVRPFVVEADGITVKVLGTSFNLRSYESLQEIKVAVSTGRVLVTNAAAQQLSELTVGQELAYRRADKTFLVGNVAVADSRSWREGRIVLDRASFDELVQGFYNRYGVRLTTADQDVASYRYNLTLQPTYRLEEAIALVCTTLHKNYRKEENGTIRIY</sequence>
<evidence type="ECO:0000313" key="5">
    <source>
        <dbReference type="Proteomes" id="UP000190541"/>
    </source>
</evidence>
<gene>
    <name evidence="4" type="ORF">SAMN05660226_00375</name>
</gene>
<evidence type="ECO:0000259" key="3">
    <source>
        <dbReference type="Pfam" id="PF16344"/>
    </source>
</evidence>
<proteinExistence type="predicted"/>
<protein>
    <submittedName>
        <fullName evidence="4">FecR family protein</fullName>
    </submittedName>
</protein>
<name>A0A1T5A0W2_9SPHI</name>
<dbReference type="InterPro" id="IPR032508">
    <property type="entry name" value="FecR_C"/>
</dbReference>
<feature type="transmembrane region" description="Helical" evidence="1">
    <location>
        <begin position="74"/>
        <end position="93"/>
    </location>
</feature>
<evidence type="ECO:0000256" key="1">
    <source>
        <dbReference type="SAM" id="Phobius"/>
    </source>
</evidence>
<dbReference type="InterPro" id="IPR012373">
    <property type="entry name" value="Ferrdict_sens_TM"/>
</dbReference>
<keyword evidence="1" id="KW-0472">Membrane</keyword>
<feature type="domain" description="FecR protein" evidence="2">
    <location>
        <begin position="114"/>
        <end position="208"/>
    </location>
</feature>
<dbReference type="Gene3D" id="2.60.120.1440">
    <property type="match status" value="1"/>
</dbReference>
<dbReference type="PANTHER" id="PTHR30273">
    <property type="entry name" value="PERIPLASMIC SIGNAL SENSOR AND SIGMA FACTOR ACTIVATOR FECR-RELATED"/>
    <property type="match status" value="1"/>
</dbReference>
<dbReference type="EMBL" id="FUYS01000001">
    <property type="protein sequence ID" value="SKB28409.1"/>
    <property type="molecule type" value="Genomic_DNA"/>
</dbReference>
<dbReference type="GO" id="GO:0016989">
    <property type="term" value="F:sigma factor antagonist activity"/>
    <property type="evidence" value="ECO:0007669"/>
    <property type="project" value="TreeGrafter"/>
</dbReference>
<dbReference type="PIRSF" id="PIRSF018266">
    <property type="entry name" value="FecR"/>
    <property type="match status" value="1"/>
</dbReference>
<keyword evidence="1" id="KW-0812">Transmembrane</keyword>
<dbReference type="STRING" id="623280.SAMN05660226_00375"/>
<dbReference type="InterPro" id="IPR006860">
    <property type="entry name" value="FecR"/>
</dbReference>
<feature type="domain" description="Protein FecR C-terminal" evidence="3">
    <location>
        <begin position="254"/>
        <end position="321"/>
    </location>
</feature>
<keyword evidence="1" id="KW-1133">Transmembrane helix</keyword>
<organism evidence="4 5">
    <name type="scientific">Parapedobacter luteus</name>
    <dbReference type="NCBI Taxonomy" id="623280"/>
    <lineage>
        <taxon>Bacteria</taxon>
        <taxon>Pseudomonadati</taxon>
        <taxon>Bacteroidota</taxon>
        <taxon>Sphingobacteriia</taxon>
        <taxon>Sphingobacteriales</taxon>
        <taxon>Sphingobacteriaceae</taxon>
        <taxon>Parapedobacter</taxon>
    </lineage>
</organism>
<dbReference type="Gene3D" id="3.55.50.30">
    <property type="match status" value="1"/>
</dbReference>
<evidence type="ECO:0000313" key="4">
    <source>
        <dbReference type="EMBL" id="SKB28409.1"/>
    </source>
</evidence>
<accession>A0A1T5A0W2</accession>
<keyword evidence="5" id="KW-1185">Reference proteome</keyword>
<dbReference type="OrthoDB" id="1452822at2"/>
<reference evidence="4 5" key="1">
    <citation type="submission" date="2017-02" db="EMBL/GenBank/DDBJ databases">
        <authorList>
            <person name="Peterson S.W."/>
        </authorList>
    </citation>
    <scope>NUCLEOTIDE SEQUENCE [LARGE SCALE GENOMIC DNA]</scope>
    <source>
        <strain evidence="4 5">DSM 22899</strain>
    </source>
</reference>
<dbReference type="Proteomes" id="UP000190541">
    <property type="component" value="Unassembled WGS sequence"/>
</dbReference>